<comment type="caution">
    <text evidence="2">The sequence shown here is derived from an EMBL/GenBank/DDBJ whole genome shotgun (WGS) entry which is preliminary data.</text>
</comment>
<evidence type="ECO:0000313" key="3">
    <source>
        <dbReference type="Proteomes" id="UP001528411"/>
    </source>
</evidence>
<keyword evidence="1" id="KW-0472">Membrane</keyword>
<dbReference type="InterPro" id="IPR021318">
    <property type="entry name" value="DUF2919"/>
</dbReference>
<accession>A0ABT5F9R6</accession>
<gene>
    <name evidence="2" type="ORF">PN838_05120</name>
</gene>
<dbReference type="Pfam" id="PF11143">
    <property type="entry name" value="DUF2919"/>
    <property type="match status" value="1"/>
</dbReference>
<keyword evidence="1" id="KW-0812">Transmembrane</keyword>
<feature type="transmembrane region" description="Helical" evidence="1">
    <location>
        <begin position="54"/>
        <end position="73"/>
    </location>
</feature>
<dbReference type="RefSeq" id="WP_272179936.1">
    <property type="nucleotide sequence ID" value="NZ_JAQOMS010000002.1"/>
</dbReference>
<evidence type="ECO:0000313" key="2">
    <source>
        <dbReference type="EMBL" id="MDC2888273.1"/>
    </source>
</evidence>
<evidence type="ECO:0000256" key="1">
    <source>
        <dbReference type="SAM" id="Phobius"/>
    </source>
</evidence>
<feature type="transmembrane region" description="Helical" evidence="1">
    <location>
        <begin position="12"/>
        <end position="34"/>
    </location>
</feature>
<name>A0ABT5F9R6_9GAMM</name>
<keyword evidence="1" id="KW-1133">Transmembrane helix</keyword>
<reference evidence="2 3" key="1">
    <citation type="submission" date="2023-01" db="EMBL/GenBank/DDBJ databases">
        <title>Psychrosphaera sp. nov., isolated from marine algae.</title>
        <authorList>
            <person name="Bayburt H."/>
            <person name="Choi B.J."/>
            <person name="Kim J.M."/>
            <person name="Choi D.G."/>
            <person name="Jeon C.O."/>
        </authorList>
    </citation>
    <scope>NUCLEOTIDE SEQUENCE [LARGE SCALE GENOMIC DNA]</scope>
    <source>
        <strain evidence="2 3">G1-22</strain>
    </source>
</reference>
<proteinExistence type="predicted"/>
<protein>
    <submittedName>
        <fullName evidence="2">DUF2919 family protein</fullName>
    </submittedName>
</protein>
<dbReference type="Proteomes" id="UP001528411">
    <property type="component" value="Unassembled WGS sequence"/>
</dbReference>
<dbReference type="EMBL" id="JAQOMS010000002">
    <property type="protein sequence ID" value="MDC2888273.1"/>
    <property type="molecule type" value="Genomic_DNA"/>
</dbReference>
<organism evidence="2 3">
    <name type="scientific">Psychrosphaera algicola</name>
    <dbReference type="NCBI Taxonomy" id="3023714"/>
    <lineage>
        <taxon>Bacteria</taxon>
        <taxon>Pseudomonadati</taxon>
        <taxon>Pseudomonadota</taxon>
        <taxon>Gammaproteobacteria</taxon>
        <taxon>Alteromonadales</taxon>
        <taxon>Pseudoalteromonadaceae</taxon>
        <taxon>Psychrosphaera</taxon>
    </lineage>
</organism>
<sequence length="74" mass="8571">MLSQDFDLDGKIQVPLGFNLTILYLLRAYVFWAISLTYSEDRSFILSLFYPDHSLFVITLLIGLPAMVTFFFLV</sequence>
<keyword evidence="3" id="KW-1185">Reference proteome</keyword>